<evidence type="ECO:0000256" key="4">
    <source>
        <dbReference type="ARBA" id="ARBA00022741"/>
    </source>
</evidence>
<proteinExistence type="inferred from homology"/>
<keyword evidence="10" id="KW-0472">Membrane</keyword>
<evidence type="ECO:0000256" key="9">
    <source>
        <dbReference type="SAM" id="Coils"/>
    </source>
</evidence>
<keyword evidence="10" id="KW-0812">Transmembrane</keyword>
<evidence type="ECO:0000259" key="12">
    <source>
        <dbReference type="Pfam" id="PF13807"/>
    </source>
</evidence>
<dbReference type="InterPro" id="IPR050445">
    <property type="entry name" value="Bact_polysacc_biosynth/exp"/>
</dbReference>
<dbReference type="RefSeq" id="WP_199109613.1">
    <property type="nucleotide sequence ID" value="NZ_JAHWXQ010000002.1"/>
</dbReference>
<keyword evidence="14" id="KW-1185">Reference proteome</keyword>
<evidence type="ECO:0000256" key="8">
    <source>
        <dbReference type="ARBA" id="ARBA00051245"/>
    </source>
</evidence>
<dbReference type="NCBIfam" id="TIGR01007">
    <property type="entry name" value="eps_fam"/>
    <property type="match status" value="1"/>
</dbReference>
<organism evidence="13 14">
    <name type="scientific">Pontibacter populi</name>
    <dbReference type="NCBI Taxonomy" id="890055"/>
    <lineage>
        <taxon>Bacteria</taxon>
        <taxon>Pseudomonadati</taxon>
        <taxon>Bacteroidota</taxon>
        <taxon>Cytophagia</taxon>
        <taxon>Cytophagales</taxon>
        <taxon>Hymenobacteraceae</taxon>
        <taxon>Pontibacter</taxon>
    </lineage>
</organism>
<evidence type="ECO:0000259" key="11">
    <source>
        <dbReference type="Pfam" id="PF13614"/>
    </source>
</evidence>
<evidence type="ECO:0000256" key="2">
    <source>
        <dbReference type="ARBA" id="ARBA00011903"/>
    </source>
</evidence>
<evidence type="ECO:0000256" key="10">
    <source>
        <dbReference type="SAM" id="Phobius"/>
    </source>
</evidence>
<sequence>MSKTVPNAAGDNILPALVNKYFPYWPLFVLLVAVALTGAWAYLKYYATPTYEVTASLMMKDEKKGVSDSRMTESIDAFMSNKIVENEINVIHSNSLMKKVVDKLDLTTPVYEEGQFKVVSAYTSSPIRITLRNPDKTTEQEKIYFSFNKNNNTVKIGNTAYPLNRWVNTPYGTMQFTKNKNMTHDAEDPLYFSIISPGRASDQLLQKITIEPSGKLSTIVYLSLNDAVPKRGEDILNALIDAYSNLAISERNKLAIQTLGFVEDRIKLIEKELEELESKVVKFKSTRGAVDLSEQGRMYLQNVGDNDRKIAEINTQLAVLDNVEQYVISKNNAAGIVPSTLGVDDPVLSQLLQKLYDSEIQYKRLAKTTAENNPVLISLNNEIENVRPGILENIRHQRVNLQASLNNLTSTNSMYNAELQTIPQKEKELLDISRQQAIKNEAYSFLLQKREETVLSYAPSEGDFRIVDLAKSSINPTSPQPMYVYLTAILLACGLSVGFVMGKEMLNSKILFRADIEEYTNAPIVAELAYTKGKPERQFTAPTEVSVIEQFRQLRATMGLYGRTFSKKKIMVTSNIPGEGKSYVSNNLAYSLASSGKKVALLDFDLRNPNTSQLFDRYKEPGITDYLQGKITPDEVLVKSEYSNLSIASAGTDIGDQTELLLNGKLEVLFMYLEKEFDYVIIDTPPLELVTDALLISEYCDITLLVIRHAFTPKKLIQRQAQNNKLKSLYNLAIVFNGVKPRGFGKGQYGYGYGYGYENKYSDKTYRTRNIAAKS</sequence>
<dbReference type="InterPro" id="IPR005702">
    <property type="entry name" value="Wzc-like_C"/>
</dbReference>
<dbReference type="Gene3D" id="3.40.50.300">
    <property type="entry name" value="P-loop containing nucleotide triphosphate hydrolases"/>
    <property type="match status" value="1"/>
</dbReference>
<evidence type="ECO:0000256" key="3">
    <source>
        <dbReference type="ARBA" id="ARBA00022679"/>
    </source>
</evidence>
<comment type="catalytic activity">
    <reaction evidence="8">
        <text>L-tyrosyl-[protein] + ATP = O-phospho-L-tyrosyl-[protein] + ADP + H(+)</text>
        <dbReference type="Rhea" id="RHEA:10596"/>
        <dbReference type="Rhea" id="RHEA-COMP:10136"/>
        <dbReference type="Rhea" id="RHEA-COMP:20101"/>
        <dbReference type="ChEBI" id="CHEBI:15378"/>
        <dbReference type="ChEBI" id="CHEBI:30616"/>
        <dbReference type="ChEBI" id="CHEBI:46858"/>
        <dbReference type="ChEBI" id="CHEBI:61978"/>
        <dbReference type="ChEBI" id="CHEBI:456216"/>
        <dbReference type="EC" id="2.7.10.2"/>
    </reaction>
</comment>
<feature type="domain" description="Tyrosine-protein kinase G-rich" evidence="12">
    <location>
        <begin position="426"/>
        <end position="505"/>
    </location>
</feature>
<dbReference type="Pfam" id="PF13614">
    <property type="entry name" value="AAA_31"/>
    <property type="match status" value="1"/>
</dbReference>
<dbReference type="GO" id="GO:0004715">
    <property type="term" value="F:non-membrane spanning protein tyrosine kinase activity"/>
    <property type="evidence" value="ECO:0007669"/>
    <property type="project" value="UniProtKB-EC"/>
</dbReference>
<evidence type="ECO:0000256" key="5">
    <source>
        <dbReference type="ARBA" id="ARBA00022777"/>
    </source>
</evidence>
<dbReference type="CDD" id="cd05387">
    <property type="entry name" value="BY-kinase"/>
    <property type="match status" value="1"/>
</dbReference>
<comment type="similarity">
    <text evidence="1">Belongs to the CpsD/CapB family.</text>
</comment>
<accession>A0ABS6XAV1</accession>
<gene>
    <name evidence="13" type="ORF">KYK27_08540</name>
</gene>
<dbReference type="SUPFAM" id="SSF52540">
    <property type="entry name" value="P-loop containing nucleoside triphosphate hydrolases"/>
    <property type="match status" value="1"/>
</dbReference>
<reference evidence="13 14" key="1">
    <citation type="submission" date="2021-07" db="EMBL/GenBank/DDBJ databases">
        <authorList>
            <person name="Kim M.K."/>
        </authorList>
    </citation>
    <scope>NUCLEOTIDE SEQUENCE [LARGE SCALE GENOMIC DNA]</scope>
    <source>
        <strain evidence="13 14">HLY7-15</strain>
    </source>
</reference>
<dbReference type="PANTHER" id="PTHR32309:SF13">
    <property type="entry name" value="FERRIC ENTEROBACTIN TRANSPORT PROTEIN FEPE"/>
    <property type="match status" value="1"/>
</dbReference>
<protein>
    <recommendedName>
        <fullName evidence="2">non-specific protein-tyrosine kinase</fullName>
        <ecNumber evidence="2">2.7.10.2</ecNumber>
    </recommendedName>
</protein>
<dbReference type="Pfam" id="PF13807">
    <property type="entry name" value="GNVR"/>
    <property type="match status" value="1"/>
</dbReference>
<dbReference type="EC" id="2.7.10.2" evidence="2"/>
<keyword evidence="6" id="KW-0067">ATP-binding</keyword>
<keyword evidence="5" id="KW-0418">Kinase</keyword>
<dbReference type="InterPro" id="IPR032807">
    <property type="entry name" value="GNVR"/>
</dbReference>
<evidence type="ECO:0000256" key="6">
    <source>
        <dbReference type="ARBA" id="ARBA00022840"/>
    </source>
</evidence>
<evidence type="ECO:0000256" key="7">
    <source>
        <dbReference type="ARBA" id="ARBA00023137"/>
    </source>
</evidence>
<evidence type="ECO:0000313" key="14">
    <source>
        <dbReference type="Proteomes" id="UP000774935"/>
    </source>
</evidence>
<keyword evidence="9" id="KW-0175">Coiled coil</keyword>
<dbReference type="InterPro" id="IPR027417">
    <property type="entry name" value="P-loop_NTPase"/>
</dbReference>
<evidence type="ECO:0000313" key="13">
    <source>
        <dbReference type="EMBL" id="MBW3365089.1"/>
    </source>
</evidence>
<feature type="coiled-coil region" evidence="9">
    <location>
        <begin position="259"/>
        <end position="286"/>
    </location>
</feature>
<dbReference type="PANTHER" id="PTHR32309">
    <property type="entry name" value="TYROSINE-PROTEIN KINASE"/>
    <property type="match status" value="1"/>
</dbReference>
<dbReference type="EMBL" id="JAHWXQ010000002">
    <property type="protein sequence ID" value="MBW3365089.1"/>
    <property type="molecule type" value="Genomic_DNA"/>
</dbReference>
<comment type="caution">
    <text evidence="13">The sequence shown here is derived from an EMBL/GenBank/DDBJ whole genome shotgun (WGS) entry which is preliminary data.</text>
</comment>
<keyword evidence="4" id="KW-0547">Nucleotide-binding</keyword>
<dbReference type="InterPro" id="IPR025669">
    <property type="entry name" value="AAA_dom"/>
</dbReference>
<dbReference type="Proteomes" id="UP000774935">
    <property type="component" value="Unassembled WGS sequence"/>
</dbReference>
<keyword evidence="7" id="KW-0829">Tyrosine-protein kinase</keyword>
<feature type="transmembrane region" description="Helical" evidence="10">
    <location>
        <begin position="21"/>
        <end position="43"/>
    </location>
</feature>
<feature type="domain" description="AAA" evidence="11">
    <location>
        <begin position="568"/>
        <end position="702"/>
    </location>
</feature>
<keyword evidence="10" id="KW-1133">Transmembrane helix</keyword>
<evidence type="ECO:0000256" key="1">
    <source>
        <dbReference type="ARBA" id="ARBA00007316"/>
    </source>
</evidence>
<keyword evidence="3 13" id="KW-0808">Transferase</keyword>
<name>A0ABS6XAV1_9BACT</name>